<organism evidence="2 3">
    <name type="scientific">Weissella muntiaci</name>
    <dbReference type="NCBI Taxonomy" id="2508881"/>
    <lineage>
        <taxon>Bacteria</taxon>
        <taxon>Bacillati</taxon>
        <taxon>Bacillota</taxon>
        <taxon>Bacilli</taxon>
        <taxon>Lactobacillales</taxon>
        <taxon>Lactobacillaceae</taxon>
        <taxon>Weissella</taxon>
    </lineage>
</organism>
<keyword evidence="3" id="KW-1185">Reference proteome</keyword>
<dbReference type="EMBL" id="SDGZ01000014">
    <property type="protein sequence ID" value="TYC49693.1"/>
    <property type="molecule type" value="Genomic_DNA"/>
</dbReference>
<evidence type="ECO:0000313" key="2">
    <source>
        <dbReference type="EMBL" id="TYC49693.1"/>
    </source>
</evidence>
<evidence type="ECO:0000313" key="3">
    <source>
        <dbReference type="Proteomes" id="UP000371977"/>
    </source>
</evidence>
<accession>A0A6C2C8D3</accession>
<gene>
    <name evidence="2" type="ORF">ESZ50_06050</name>
</gene>
<sequence>MDYRLQFDVTETAYTARLTTEQEVVKTWDVNLVTNNITEIFARLIEELVMVNNTLITKQDHLTLAEFKLFKRWLAIEQPGLPIAGVLNGDGSAMKYLEALRMNGIGGQLERKDGIDFDAQTPLVLTLQYKNDQERAYARTVKYEDLSTYFAEQLLAKSVIERSLATWTGFYNQATGRWDRQALAVTGVAPEQLPEIVDTPLLGRIEANFAGEYNLDSAMQVKVMTK</sequence>
<protein>
    <recommendedName>
        <fullName evidence="1">Carbohydrate kinase FGGY N-terminal domain-containing protein</fullName>
    </recommendedName>
</protein>
<name>A0A6C2C8D3_9LACO</name>
<comment type="caution">
    <text evidence="2">The sequence shown here is derived from an EMBL/GenBank/DDBJ whole genome shotgun (WGS) entry which is preliminary data.</text>
</comment>
<dbReference type="Gene3D" id="3.30.420.40">
    <property type="match status" value="1"/>
</dbReference>
<dbReference type="GO" id="GO:0005975">
    <property type="term" value="P:carbohydrate metabolic process"/>
    <property type="evidence" value="ECO:0007669"/>
    <property type="project" value="InterPro"/>
</dbReference>
<dbReference type="InterPro" id="IPR043129">
    <property type="entry name" value="ATPase_NBD"/>
</dbReference>
<dbReference type="Proteomes" id="UP000371977">
    <property type="component" value="Unassembled WGS sequence"/>
</dbReference>
<dbReference type="AlphaFoldDB" id="A0A6C2C8D3"/>
<reference evidence="2 3" key="1">
    <citation type="submission" date="2019-01" db="EMBL/GenBank/DDBJ databases">
        <title>Weissella sp. nov., a novel lactic acid bacterium isolated from animal feces.</title>
        <authorList>
            <person name="Wang L.-T."/>
        </authorList>
    </citation>
    <scope>NUCLEOTIDE SEQUENCE [LARGE SCALE GENOMIC DNA]</scope>
    <source>
        <strain evidence="2 3">8H-2</strain>
    </source>
</reference>
<dbReference type="RefSeq" id="WP_148622685.1">
    <property type="nucleotide sequence ID" value="NZ_SDGZ01000014.1"/>
</dbReference>
<evidence type="ECO:0000259" key="1">
    <source>
        <dbReference type="Pfam" id="PF00370"/>
    </source>
</evidence>
<dbReference type="Pfam" id="PF00370">
    <property type="entry name" value="FGGY_N"/>
    <property type="match status" value="1"/>
</dbReference>
<dbReference type="GO" id="GO:0016301">
    <property type="term" value="F:kinase activity"/>
    <property type="evidence" value="ECO:0007669"/>
    <property type="project" value="InterPro"/>
</dbReference>
<proteinExistence type="predicted"/>
<feature type="domain" description="Carbohydrate kinase FGGY N-terminal" evidence="1">
    <location>
        <begin position="86"/>
        <end position="199"/>
    </location>
</feature>
<dbReference type="SUPFAM" id="SSF53067">
    <property type="entry name" value="Actin-like ATPase domain"/>
    <property type="match status" value="1"/>
</dbReference>
<dbReference type="InterPro" id="IPR018484">
    <property type="entry name" value="FGGY_N"/>
</dbReference>
<dbReference type="OrthoDB" id="2147981at2"/>